<dbReference type="EMBL" id="CM047948">
    <property type="protein sequence ID" value="KAI9896494.1"/>
    <property type="molecule type" value="Genomic_DNA"/>
</dbReference>
<dbReference type="Proteomes" id="UP001163324">
    <property type="component" value="Chromosome 9"/>
</dbReference>
<comment type="caution">
    <text evidence="1">The sequence shown here is derived from an EMBL/GenBank/DDBJ whole genome shotgun (WGS) entry which is preliminary data.</text>
</comment>
<evidence type="ECO:0000313" key="2">
    <source>
        <dbReference type="Proteomes" id="UP001163324"/>
    </source>
</evidence>
<accession>A0ACC0UQT6</accession>
<proteinExistence type="predicted"/>
<evidence type="ECO:0000313" key="1">
    <source>
        <dbReference type="EMBL" id="KAI9896494.1"/>
    </source>
</evidence>
<organism evidence="1 2">
    <name type="scientific">Trichothecium roseum</name>
    <dbReference type="NCBI Taxonomy" id="47278"/>
    <lineage>
        <taxon>Eukaryota</taxon>
        <taxon>Fungi</taxon>
        <taxon>Dikarya</taxon>
        <taxon>Ascomycota</taxon>
        <taxon>Pezizomycotina</taxon>
        <taxon>Sordariomycetes</taxon>
        <taxon>Hypocreomycetidae</taxon>
        <taxon>Hypocreales</taxon>
        <taxon>Hypocreales incertae sedis</taxon>
        <taxon>Trichothecium</taxon>
    </lineage>
</organism>
<keyword evidence="2" id="KW-1185">Reference proteome</keyword>
<sequence>MVCAPSNLAILLYRHELTLFSAVAIGHEHSHDPNGHHPSSACSTHLARAFEQYSAYIEAARCICRNMLDRGYTTTCCNSRADSRPVAPGLSRREAATSSGAAYVKKTGHHHHHNGMKRRNKTSSEIAPALEKGCCSGGEKRASVTQMDTDVEKGSGSERVNLSVHGMDCSGCGVKLERALRAIPGVSEPRVNFVAGNAEFFLDPSIASADEVIKNASKATGLRCNRLATNEQTIDLLASPGDAKAIEDLCIAGVSQIVSVDKKTVRLSYDPAVIGSRTLFERTQQFSKGLAPHADPSVSTGKKVMYDKLIKTSLAAALTIPVVVMAWGDDLVQDKKAKAIASLVLGTFVQLIAVPDFYRPALSALIYSGAVEMDLLVVISITAAYIYSLVAFSLRMTGHPLDTSEFFETSTLLITLVLFGRLVAAYARVRAVAAVSFRSLQSAAAIVMIDGNEMGIDARLLQYGDKFKVLPHSIVPTDGIVVDGSSEVDESMLTGESAPVLKQPGDNMTAGTMNGSGAPVVLLTRLPGKNTVTDIAEMVEEAANSKPKLQDIADKVASWFVPVVGAIAAIVITVWLVVGLEGLHYGAGKSISNSITYAVATLAVSCPCALGLAVPMVLVIAGGIAARNGVVIKSAESTERSRKVTDVVCDKTGTITEGDLEVVEEIYLTTEPGEAKNLCKALVTGSSHPVSLAVAKRLAAQSSSSIGIDDFHSVPGCGVKATYKGSELRAGSPRWTNTESLPFVSSFLETGMTLLVFTMNSTPMAIFGLRPNIRPEAASVISELTRRGITVHLASGDNARAVEAVAGELRIPHVLSQCTPPEKRDYVKSLMDQGKVVLFVGDGTNDAVAVMQADIGVQMGGDLGGSDVTRSAADVVLLGGLEGIPFLLDISAVSFRRMAFNFVWSAVYNVLAILLASGAMVHVRIPPAYAGLGEIVSVLPVVVSALTMLFTRIRATA</sequence>
<protein>
    <submittedName>
        <fullName evidence="1">Uncharacterized protein</fullName>
    </submittedName>
</protein>
<name>A0ACC0UQT6_9HYPO</name>
<gene>
    <name evidence="1" type="ORF">N3K66_008666</name>
</gene>
<reference evidence="1" key="1">
    <citation type="submission" date="2022-10" db="EMBL/GenBank/DDBJ databases">
        <title>Complete Genome of Trichothecium roseum strain YXFP-22015, a Plant Pathogen Isolated from Citrus.</title>
        <authorList>
            <person name="Wang Y."/>
            <person name="Zhu L."/>
        </authorList>
    </citation>
    <scope>NUCLEOTIDE SEQUENCE</scope>
    <source>
        <strain evidence="1">YXFP-22015</strain>
    </source>
</reference>